<dbReference type="CDD" id="cd03230">
    <property type="entry name" value="ABC_DR_subfamily_A"/>
    <property type="match status" value="1"/>
</dbReference>
<keyword evidence="1" id="KW-0813">Transport</keyword>
<reference evidence="6" key="1">
    <citation type="submission" date="2017-08" db="EMBL/GenBank/DDBJ databases">
        <title>Draft genome sequence of Lactococcus sp. strain Rs-Y01, isolated from the gut of the lower termite Reticulitermes speratus.</title>
        <authorList>
            <person name="Ohkuma M."/>
            <person name="Yuki M."/>
        </authorList>
    </citation>
    <scope>NUCLEOTIDE SEQUENCE [LARGE SCALE GENOMIC DNA]</scope>
    <source>
        <strain evidence="6">Rs-Y01</strain>
    </source>
</reference>
<dbReference type="GO" id="GO:0016887">
    <property type="term" value="F:ATP hydrolysis activity"/>
    <property type="evidence" value="ECO:0007669"/>
    <property type="project" value="InterPro"/>
</dbReference>
<organism evidence="5 6">
    <name type="scientific">Pseudolactococcus reticulitermitis</name>
    <dbReference type="NCBI Taxonomy" id="2025039"/>
    <lineage>
        <taxon>Bacteria</taxon>
        <taxon>Bacillati</taxon>
        <taxon>Bacillota</taxon>
        <taxon>Bacilli</taxon>
        <taxon>Lactobacillales</taxon>
        <taxon>Streptococcaceae</taxon>
        <taxon>Pseudolactococcus</taxon>
    </lineage>
</organism>
<dbReference type="Proteomes" id="UP000218689">
    <property type="component" value="Unassembled WGS sequence"/>
</dbReference>
<evidence type="ECO:0000256" key="3">
    <source>
        <dbReference type="ARBA" id="ARBA00022840"/>
    </source>
</evidence>
<dbReference type="InterPro" id="IPR050763">
    <property type="entry name" value="ABC_transporter_ATP-binding"/>
</dbReference>
<keyword evidence="2" id="KW-0547">Nucleotide-binding</keyword>
<dbReference type="InterPro" id="IPR003439">
    <property type="entry name" value="ABC_transporter-like_ATP-bd"/>
</dbReference>
<keyword evidence="3" id="KW-0067">ATP-binding</keyword>
<proteinExistence type="predicted"/>
<dbReference type="PANTHER" id="PTHR42711">
    <property type="entry name" value="ABC TRANSPORTER ATP-BINDING PROTEIN"/>
    <property type="match status" value="1"/>
</dbReference>
<evidence type="ECO:0000313" key="6">
    <source>
        <dbReference type="Proteomes" id="UP000218689"/>
    </source>
</evidence>
<feature type="domain" description="ABC transporter" evidence="4">
    <location>
        <begin position="5"/>
        <end position="231"/>
    </location>
</feature>
<protein>
    <recommendedName>
        <fullName evidence="4">ABC transporter domain-containing protein</fullName>
    </recommendedName>
</protein>
<dbReference type="SUPFAM" id="SSF52540">
    <property type="entry name" value="P-loop containing nucleoside triphosphate hydrolases"/>
    <property type="match status" value="1"/>
</dbReference>
<evidence type="ECO:0000313" key="5">
    <source>
        <dbReference type="EMBL" id="GAX47958.1"/>
    </source>
</evidence>
<dbReference type="PANTHER" id="PTHR42711:SF13">
    <property type="entry name" value="ABC TRANSPORTER, ATP-BINDING PROTEIN"/>
    <property type="match status" value="1"/>
</dbReference>
<comment type="caution">
    <text evidence="5">The sequence shown here is derived from an EMBL/GenBank/DDBJ whole genome shotgun (WGS) entry which is preliminary data.</text>
</comment>
<evidence type="ECO:0000256" key="1">
    <source>
        <dbReference type="ARBA" id="ARBA00022448"/>
    </source>
</evidence>
<dbReference type="InterPro" id="IPR027417">
    <property type="entry name" value="P-loop_NTPase"/>
</dbReference>
<dbReference type="PROSITE" id="PS50893">
    <property type="entry name" value="ABC_TRANSPORTER_2"/>
    <property type="match status" value="1"/>
</dbReference>
<evidence type="ECO:0000259" key="4">
    <source>
        <dbReference type="PROSITE" id="PS50893"/>
    </source>
</evidence>
<dbReference type="OrthoDB" id="9804819at2"/>
<dbReference type="Pfam" id="PF00005">
    <property type="entry name" value="ABC_tran"/>
    <property type="match status" value="1"/>
</dbReference>
<dbReference type="SMART" id="SM00382">
    <property type="entry name" value="AAA"/>
    <property type="match status" value="1"/>
</dbReference>
<name>A0A224X184_9LACT</name>
<dbReference type="Gene3D" id="3.40.50.300">
    <property type="entry name" value="P-loop containing nucleotide triphosphate hydrolases"/>
    <property type="match status" value="1"/>
</dbReference>
<dbReference type="GO" id="GO:0005524">
    <property type="term" value="F:ATP binding"/>
    <property type="evidence" value="ECO:0007669"/>
    <property type="project" value="UniProtKB-KW"/>
</dbReference>
<evidence type="ECO:0000256" key="2">
    <source>
        <dbReference type="ARBA" id="ARBA00022741"/>
    </source>
</evidence>
<dbReference type="EMBL" id="BEDT01000004">
    <property type="protein sequence ID" value="GAX47958.1"/>
    <property type="molecule type" value="Genomic_DNA"/>
</dbReference>
<sequence length="278" mass="31172">MSKMIELQHVTKKFNDKKALSDISFSVSEGEIFGFLGPSGAGKTTTINILTGQLVQDNGQAFILGKNAKDISANDLLNIGFMSDTVGFYEKMSLYKNLEFFARFHHVSTEVLDDLLKALDLYQDKDKKAENLSTGMKQRLFLIRAILHTPKILFLDEPTSGLDPTLSQKVHDILFDLKEKGVTIFLTTHDMNEATKICDNIALLYQGNIIEYGAPQAIIDKYSDENKVVIRFQNGKEITVPKEEVANYLGQYVVSIHTMESSLESIFIQLTGKAFTNE</sequence>
<keyword evidence="6" id="KW-1185">Reference proteome</keyword>
<accession>A0A224X184</accession>
<dbReference type="InterPro" id="IPR003593">
    <property type="entry name" value="AAA+_ATPase"/>
</dbReference>
<gene>
    <name evidence="5" type="ORF">RsY01_1572</name>
</gene>
<dbReference type="AlphaFoldDB" id="A0A224X184"/>